<dbReference type="Proteomes" id="UP001204445">
    <property type="component" value="Unassembled WGS sequence"/>
</dbReference>
<dbReference type="InterPro" id="IPR014729">
    <property type="entry name" value="Rossmann-like_a/b/a_fold"/>
</dbReference>
<sequence length="506" mass="59289">MKTLRFILGDQLSRELASLRDIDAGTDVVLMAEVMDEATYVRHHKKKIAFVFSAMRHFATELQDRGYQVDYRRLDDRQYGKSLRATLVQAVKRHRPDRVVVTEPGEWRLLTDMRDWQSACGRPVEIRDDDRFLCARKQFNDWFDAQKQPRMEYFYRQMRRQTGYLMVADKPAGGRWNFDTENRNPLKDNVELPAIKQFRPDAITADVLTLVDERFADHFGELTPFRFAVTRSQALAVLRHFIANALPRFGDYQDAMLQDERFLFHSILSLYLNIGLLTPREVCDRVENAYQSGHVPLNCAEGFIRQIIGWREYVRGIYFHEMPDYADNNYFSAQGKLPVFYWTGETDMNCLHQVISQTRDEAYAHHIQRLMITGNFAMLAGVAPGEIHDWYLRVYADAYEWVELPNTLGMSQFADGGLLGSKPYAAGGNYINKMSNYCQHCRYKVSAKSGPDACPFNYLYWDFLIRNRDQLEHNRRLAFPYKHLARMSEERIAQIHRDSRRFLQSL</sequence>
<organism evidence="1 2">
    <name type="scientific">Methylohalomonas lacus</name>
    <dbReference type="NCBI Taxonomy" id="398773"/>
    <lineage>
        <taxon>Bacteria</taxon>
        <taxon>Pseudomonadati</taxon>
        <taxon>Pseudomonadota</taxon>
        <taxon>Gammaproteobacteria</taxon>
        <taxon>Methylohalomonadales</taxon>
        <taxon>Methylohalomonadaceae</taxon>
        <taxon>Methylohalomonas</taxon>
    </lineage>
</organism>
<dbReference type="Gene3D" id="1.25.40.80">
    <property type="match status" value="1"/>
</dbReference>
<dbReference type="Pfam" id="PF04244">
    <property type="entry name" value="DPRP"/>
    <property type="match status" value="1"/>
</dbReference>
<comment type="caution">
    <text evidence="1">The sequence shown here is derived from an EMBL/GenBank/DDBJ whole genome shotgun (WGS) entry which is preliminary data.</text>
</comment>
<dbReference type="Gene3D" id="1.10.10.1710">
    <property type="entry name" value="Deoxyribodipyrimidine photolyase-related"/>
    <property type="match status" value="1"/>
</dbReference>
<dbReference type="AlphaFoldDB" id="A0AAE3HLC7"/>
<reference evidence="1" key="1">
    <citation type="submission" date="2022-08" db="EMBL/GenBank/DDBJ databases">
        <title>Genomic Encyclopedia of Type Strains, Phase III (KMG-III): the genomes of soil and plant-associated and newly described type strains.</title>
        <authorList>
            <person name="Whitman W."/>
        </authorList>
    </citation>
    <scope>NUCLEOTIDE SEQUENCE</scope>
    <source>
        <strain evidence="1">HMT 1</strain>
    </source>
</reference>
<dbReference type="SUPFAM" id="SSF48173">
    <property type="entry name" value="Cryptochrome/photolyase FAD-binding domain"/>
    <property type="match status" value="1"/>
</dbReference>
<proteinExistence type="predicted"/>
<evidence type="ECO:0000313" key="1">
    <source>
        <dbReference type="EMBL" id="MCS3903097.1"/>
    </source>
</evidence>
<accession>A0AAE3HLC7</accession>
<protein>
    <submittedName>
        <fullName evidence="1">Deoxyribodipyrimidine photolyase-related protein</fullName>
    </submittedName>
</protein>
<dbReference type="InterPro" id="IPR036134">
    <property type="entry name" value="Crypto/Photolyase_FAD-like_sf"/>
</dbReference>
<dbReference type="PANTHER" id="PTHR38657">
    <property type="entry name" value="SLR1343 PROTEIN"/>
    <property type="match status" value="1"/>
</dbReference>
<dbReference type="PANTHER" id="PTHR38657:SF1">
    <property type="entry name" value="SLR1343 PROTEIN"/>
    <property type="match status" value="1"/>
</dbReference>
<dbReference type="EMBL" id="JANUCT010000006">
    <property type="protein sequence ID" value="MCS3903097.1"/>
    <property type="molecule type" value="Genomic_DNA"/>
</dbReference>
<keyword evidence="2" id="KW-1185">Reference proteome</keyword>
<dbReference type="Gene3D" id="3.40.50.620">
    <property type="entry name" value="HUPs"/>
    <property type="match status" value="1"/>
</dbReference>
<evidence type="ECO:0000313" key="2">
    <source>
        <dbReference type="Proteomes" id="UP001204445"/>
    </source>
</evidence>
<name>A0AAE3HLC7_9GAMM</name>
<dbReference type="InterPro" id="IPR052551">
    <property type="entry name" value="UV-DNA_repair_photolyase"/>
</dbReference>
<dbReference type="InterPro" id="IPR007357">
    <property type="entry name" value="PhrB-like"/>
</dbReference>
<gene>
    <name evidence="1" type="ORF">J2T55_001114</name>
</gene>
<dbReference type="Gene3D" id="1.10.579.10">
    <property type="entry name" value="DNA Cyclobutane Dipyrimidine Photolyase, subunit A, domain 3"/>
    <property type="match status" value="1"/>
</dbReference>